<dbReference type="RefSeq" id="WP_048920763.1">
    <property type="nucleotide sequence ID" value="NZ_CP010777.1"/>
</dbReference>
<keyword evidence="12" id="KW-1185">Reference proteome</keyword>
<feature type="domain" description="Alpha-D-phosphohexomutase alpha/beta/alpha" evidence="8">
    <location>
        <begin position="52"/>
        <end position="189"/>
    </location>
</feature>
<organism evidence="11 12">
    <name type="scientific">Rufibacter radiotolerans</name>
    <dbReference type="NCBI Taxonomy" id="1379910"/>
    <lineage>
        <taxon>Bacteria</taxon>
        <taxon>Pseudomonadati</taxon>
        <taxon>Bacteroidota</taxon>
        <taxon>Cytophagia</taxon>
        <taxon>Cytophagales</taxon>
        <taxon>Hymenobacteraceae</taxon>
        <taxon>Rufibacter</taxon>
    </lineage>
</organism>
<comment type="cofactor">
    <cofactor evidence="1">
        <name>Mg(2+)</name>
        <dbReference type="ChEBI" id="CHEBI:18420"/>
    </cofactor>
</comment>
<dbReference type="PANTHER" id="PTHR45745">
    <property type="entry name" value="PHOSPHOMANNOMUTASE 45A"/>
    <property type="match status" value="1"/>
</dbReference>
<evidence type="ECO:0000256" key="3">
    <source>
        <dbReference type="ARBA" id="ARBA00022553"/>
    </source>
</evidence>
<dbReference type="KEGG" id="ruf:TH63_09635"/>
<dbReference type="PROSITE" id="PS00710">
    <property type="entry name" value="PGM_PMM"/>
    <property type="match status" value="1"/>
</dbReference>
<dbReference type="GO" id="GO:0006166">
    <property type="term" value="P:purine ribonucleoside salvage"/>
    <property type="evidence" value="ECO:0007669"/>
    <property type="project" value="TreeGrafter"/>
</dbReference>
<dbReference type="Gene3D" id="3.30.310.50">
    <property type="entry name" value="Alpha-D-phosphohexomutase, C-terminal domain"/>
    <property type="match status" value="1"/>
</dbReference>
<gene>
    <name evidence="11" type="ORF">TH63_09635</name>
</gene>
<feature type="domain" description="Alpha-D-phosphohexomutase alpha/beta/alpha" evidence="9">
    <location>
        <begin position="213"/>
        <end position="316"/>
    </location>
</feature>
<dbReference type="InterPro" id="IPR005844">
    <property type="entry name" value="A-D-PHexomutase_a/b/a-I"/>
</dbReference>
<dbReference type="OrthoDB" id="9806956at2"/>
<evidence type="ECO:0000313" key="11">
    <source>
        <dbReference type="EMBL" id="AKQ45845.1"/>
    </source>
</evidence>
<dbReference type="Proteomes" id="UP000036458">
    <property type="component" value="Chromosome"/>
</dbReference>
<dbReference type="InterPro" id="IPR005845">
    <property type="entry name" value="A-D-PHexomutase_a/b/a-II"/>
</dbReference>
<keyword evidence="3" id="KW-0597">Phosphoprotein</keyword>
<dbReference type="InterPro" id="IPR016055">
    <property type="entry name" value="A-D-PHexomutase_a/b/a-I/II/III"/>
</dbReference>
<feature type="domain" description="Alpha-D-phosphohexomutase alpha/beta/alpha" evidence="10">
    <location>
        <begin position="328"/>
        <end position="452"/>
    </location>
</feature>
<keyword evidence="5 7" id="KW-0460">Magnesium</keyword>
<evidence type="ECO:0000256" key="1">
    <source>
        <dbReference type="ARBA" id="ARBA00001946"/>
    </source>
</evidence>
<dbReference type="GO" id="GO:0008973">
    <property type="term" value="F:phosphopentomutase activity"/>
    <property type="evidence" value="ECO:0007669"/>
    <property type="project" value="TreeGrafter"/>
</dbReference>
<dbReference type="AlphaFoldDB" id="A0A0H4VJ50"/>
<evidence type="ECO:0000256" key="2">
    <source>
        <dbReference type="ARBA" id="ARBA00010231"/>
    </source>
</evidence>
<evidence type="ECO:0000256" key="7">
    <source>
        <dbReference type="RuleBase" id="RU004326"/>
    </source>
</evidence>
<dbReference type="InterPro" id="IPR005841">
    <property type="entry name" value="Alpha-D-phosphohexomutase_SF"/>
</dbReference>
<dbReference type="Pfam" id="PF02878">
    <property type="entry name" value="PGM_PMM_I"/>
    <property type="match status" value="1"/>
</dbReference>
<evidence type="ECO:0000259" key="10">
    <source>
        <dbReference type="Pfam" id="PF02880"/>
    </source>
</evidence>
<dbReference type="GO" id="GO:0005975">
    <property type="term" value="P:carbohydrate metabolic process"/>
    <property type="evidence" value="ECO:0007669"/>
    <property type="project" value="InterPro"/>
</dbReference>
<evidence type="ECO:0000259" key="8">
    <source>
        <dbReference type="Pfam" id="PF02878"/>
    </source>
</evidence>
<dbReference type="STRING" id="1379910.TH63_09635"/>
<dbReference type="InterPro" id="IPR016066">
    <property type="entry name" value="A-D-PHexomutase_CS"/>
</dbReference>
<dbReference type="Pfam" id="PF02880">
    <property type="entry name" value="PGM_PMM_III"/>
    <property type="match status" value="1"/>
</dbReference>
<reference evidence="11 12" key="1">
    <citation type="submission" date="2015-01" db="EMBL/GenBank/DDBJ databases">
        <title>Rufibacter sp./DG31D/ whole genome sequencing.</title>
        <authorList>
            <person name="Kim M.K."/>
            <person name="Srinivasan S."/>
            <person name="Lee J.-J."/>
        </authorList>
    </citation>
    <scope>NUCLEOTIDE SEQUENCE [LARGE SCALE GENOMIC DNA]</scope>
    <source>
        <strain evidence="11 12">DG31D</strain>
    </source>
</reference>
<proteinExistence type="inferred from homology"/>
<sequence>MENNLTLDPAVQSKITAWLDGGYDAETKAELQNLVNSQDHDALTDSFYKDLEFGTGGLRGIMGVGSNRMNRYTVGMATQGLSNYLLKSFPGQPISVAVAHDSRNNSPFFANVVADVFSANGIKVYFFKELRPTPELSFAIRHLGCQSGVVLTASHNPKEYNGYKAYWNDGGQVTAPHDKNIIAEVNKIHSMDQVKFERNPANIEYILEEVDQAYLDKVATLSVDPEMIKRQQDLKIVYTPIHGTGITLVPRALERFGFKNVHVLEAQSTPDGNFPTVVYPNPEEKDAMNLAMEKAKELDAELVLATDPDADRVGIAVKDLKGQWVLLNGNQTAALLTYYILQAWKKAGKLTGKEYIVSTIVTTDLINRIAEGFGVDCYETLTGFKYIATIMREKEGQAQYICGGEESYGFLVGDFVRDKDAVSACAMIAEMTAAAKDQGKSLFELMLQMYQEFGFYKEDLISLTKKGHRGAQEIQEMMQELRENPPQIVAGSAVVELIDYKTGFRRNLQTGQESATGLESSNVLQFLTEDGTKISARPSGTEPKIKFYFSVREDLPSADQFDKVSKILDEKIQRIIADLKLK</sequence>
<evidence type="ECO:0000256" key="4">
    <source>
        <dbReference type="ARBA" id="ARBA00022723"/>
    </source>
</evidence>
<dbReference type="CDD" id="cd05799">
    <property type="entry name" value="PGM2"/>
    <property type="match status" value="1"/>
</dbReference>
<dbReference type="PANTHER" id="PTHR45745:SF1">
    <property type="entry name" value="PHOSPHOGLUCOMUTASE 2B-RELATED"/>
    <property type="match status" value="1"/>
</dbReference>
<dbReference type="Gene3D" id="3.40.120.10">
    <property type="entry name" value="Alpha-D-Glucose-1,6-Bisphosphate, subunit A, domain 3"/>
    <property type="match status" value="3"/>
</dbReference>
<dbReference type="SUPFAM" id="SSF55957">
    <property type="entry name" value="Phosphoglucomutase, C-terminal domain"/>
    <property type="match status" value="1"/>
</dbReference>
<dbReference type="Pfam" id="PF02879">
    <property type="entry name" value="PGM_PMM_II"/>
    <property type="match status" value="1"/>
</dbReference>
<evidence type="ECO:0000313" key="12">
    <source>
        <dbReference type="Proteomes" id="UP000036458"/>
    </source>
</evidence>
<accession>A0A0H4VJ50</accession>
<comment type="similarity">
    <text evidence="2 7">Belongs to the phosphohexose mutase family.</text>
</comment>
<keyword evidence="6" id="KW-0413">Isomerase</keyword>
<dbReference type="GO" id="GO:0000287">
    <property type="term" value="F:magnesium ion binding"/>
    <property type="evidence" value="ECO:0007669"/>
    <property type="project" value="InterPro"/>
</dbReference>
<dbReference type="PATRIC" id="fig|1379910.4.peg.2091"/>
<name>A0A0H4VJ50_9BACT</name>
<dbReference type="EMBL" id="CP010777">
    <property type="protein sequence ID" value="AKQ45845.1"/>
    <property type="molecule type" value="Genomic_DNA"/>
</dbReference>
<dbReference type="InterPro" id="IPR036900">
    <property type="entry name" value="A-D-PHexomutase_C_sf"/>
</dbReference>
<evidence type="ECO:0000259" key="9">
    <source>
        <dbReference type="Pfam" id="PF02879"/>
    </source>
</evidence>
<dbReference type="InterPro" id="IPR005846">
    <property type="entry name" value="A-D-PHexomutase_a/b/a-III"/>
</dbReference>
<keyword evidence="4 7" id="KW-0479">Metal-binding</keyword>
<dbReference type="SUPFAM" id="SSF53738">
    <property type="entry name" value="Phosphoglucomutase, first 3 domains"/>
    <property type="match status" value="3"/>
</dbReference>
<evidence type="ECO:0000256" key="5">
    <source>
        <dbReference type="ARBA" id="ARBA00022842"/>
    </source>
</evidence>
<evidence type="ECO:0000256" key="6">
    <source>
        <dbReference type="ARBA" id="ARBA00023235"/>
    </source>
</evidence>
<dbReference type="PRINTS" id="PR00509">
    <property type="entry name" value="PGMPMM"/>
</dbReference>
<protein>
    <submittedName>
        <fullName evidence="11">Phosphoglucomutase</fullName>
    </submittedName>
</protein>